<comment type="subcellular location">
    <subcellularLocation>
        <location evidence="1">Cell membrane</location>
        <topology evidence="1">Multi-pass membrane protein</topology>
    </subcellularLocation>
</comment>
<feature type="transmembrane region" description="Helical" evidence="7">
    <location>
        <begin position="200"/>
        <end position="221"/>
    </location>
</feature>
<dbReference type="EMBL" id="CZBY01000005">
    <property type="protein sequence ID" value="CUQ84083.1"/>
    <property type="molecule type" value="Genomic_DNA"/>
</dbReference>
<feature type="domain" description="EamA" evidence="8">
    <location>
        <begin position="11"/>
        <end position="154"/>
    </location>
</feature>
<dbReference type="OrthoDB" id="3190463at2"/>
<feature type="transmembrane region" description="Helical" evidence="7">
    <location>
        <begin position="113"/>
        <end position="131"/>
    </location>
</feature>
<feature type="transmembrane region" description="Helical" evidence="7">
    <location>
        <begin position="170"/>
        <end position="188"/>
    </location>
</feature>
<feature type="transmembrane region" description="Helical" evidence="7">
    <location>
        <begin position="81"/>
        <end position="101"/>
    </location>
</feature>
<proteinExistence type="inferred from homology"/>
<keyword evidence="3" id="KW-1003">Cell membrane</keyword>
<comment type="similarity">
    <text evidence="2">Belongs to the EamA transporter family.</text>
</comment>
<dbReference type="STRING" id="39492.ERS852540_00798"/>
<evidence type="ECO:0000256" key="2">
    <source>
        <dbReference type="ARBA" id="ARBA00007362"/>
    </source>
</evidence>
<dbReference type="PANTHER" id="PTHR32322">
    <property type="entry name" value="INNER MEMBRANE TRANSPORTER"/>
    <property type="match status" value="1"/>
</dbReference>
<evidence type="ECO:0000256" key="3">
    <source>
        <dbReference type="ARBA" id="ARBA00022475"/>
    </source>
</evidence>
<dbReference type="AlphaFoldDB" id="A0A174Z9W6"/>
<name>A0A174Z9W6_9FIRM</name>
<organism evidence="9 10">
    <name type="scientific">[Eubacterium] siraeum</name>
    <dbReference type="NCBI Taxonomy" id="39492"/>
    <lineage>
        <taxon>Bacteria</taxon>
        <taxon>Bacillati</taxon>
        <taxon>Bacillota</taxon>
        <taxon>Clostridia</taxon>
        <taxon>Eubacteriales</taxon>
        <taxon>Oscillospiraceae</taxon>
        <taxon>Oscillospiraceae incertae sedis</taxon>
    </lineage>
</organism>
<dbReference type="Proteomes" id="UP000095662">
    <property type="component" value="Unassembled WGS sequence"/>
</dbReference>
<dbReference type="PANTHER" id="PTHR32322:SF18">
    <property type="entry name" value="S-ADENOSYLMETHIONINE_S-ADENOSYLHOMOCYSTEINE TRANSPORTER"/>
    <property type="match status" value="1"/>
</dbReference>
<feature type="transmembrane region" description="Helical" evidence="7">
    <location>
        <begin position="259"/>
        <end position="278"/>
    </location>
</feature>
<feature type="transmembrane region" description="Helical" evidence="7">
    <location>
        <begin position="45"/>
        <end position="69"/>
    </location>
</feature>
<evidence type="ECO:0000256" key="6">
    <source>
        <dbReference type="ARBA" id="ARBA00023136"/>
    </source>
</evidence>
<accession>A0A174Z9W6</accession>
<feature type="transmembrane region" description="Helical" evidence="7">
    <location>
        <begin position="138"/>
        <end position="155"/>
    </location>
</feature>
<dbReference type="InterPro" id="IPR037185">
    <property type="entry name" value="EmrE-like"/>
</dbReference>
<reference evidence="9 10" key="1">
    <citation type="submission" date="2015-09" db="EMBL/GenBank/DDBJ databases">
        <authorList>
            <consortium name="Pathogen Informatics"/>
        </authorList>
    </citation>
    <scope>NUCLEOTIDE SEQUENCE [LARGE SCALE GENOMIC DNA]</scope>
    <source>
        <strain evidence="9 10">2789STDY5834928</strain>
    </source>
</reference>
<dbReference type="GO" id="GO:0005886">
    <property type="term" value="C:plasma membrane"/>
    <property type="evidence" value="ECO:0007669"/>
    <property type="project" value="UniProtKB-SubCell"/>
</dbReference>
<evidence type="ECO:0000256" key="7">
    <source>
        <dbReference type="SAM" id="Phobius"/>
    </source>
</evidence>
<dbReference type="InterPro" id="IPR050638">
    <property type="entry name" value="AA-Vitamin_Transporters"/>
</dbReference>
<evidence type="ECO:0000256" key="5">
    <source>
        <dbReference type="ARBA" id="ARBA00022989"/>
    </source>
</evidence>
<dbReference type="SUPFAM" id="SSF103481">
    <property type="entry name" value="Multidrug resistance efflux transporter EmrE"/>
    <property type="match status" value="2"/>
</dbReference>
<evidence type="ECO:0000256" key="1">
    <source>
        <dbReference type="ARBA" id="ARBA00004651"/>
    </source>
</evidence>
<feature type="domain" description="EamA" evidence="8">
    <location>
        <begin position="166"/>
        <end position="304"/>
    </location>
</feature>
<keyword evidence="6 7" id="KW-0472">Membrane</keyword>
<evidence type="ECO:0000259" key="8">
    <source>
        <dbReference type="Pfam" id="PF00892"/>
    </source>
</evidence>
<feature type="transmembrane region" description="Helical" evidence="7">
    <location>
        <begin position="284"/>
        <end position="303"/>
    </location>
</feature>
<keyword evidence="5 7" id="KW-1133">Transmembrane helix</keyword>
<protein>
    <submittedName>
        <fullName evidence="9">Probable amino-acid metabolite efflux pump</fullName>
    </submittedName>
</protein>
<keyword evidence="4 7" id="KW-0812">Transmembrane</keyword>
<evidence type="ECO:0000256" key="4">
    <source>
        <dbReference type="ARBA" id="ARBA00022692"/>
    </source>
</evidence>
<feature type="transmembrane region" description="Helical" evidence="7">
    <location>
        <begin position="227"/>
        <end position="247"/>
    </location>
</feature>
<dbReference type="InterPro" id="IPR000620">
    <property type="entry name" value="EamA_dom"/>
</dbReference>
<evidence type="ECO:0000313" key="9">
    <source>
        <dbReference type="EMBL" id="CUQ84083.1"/>
    </source>
</evidence>
<dbReference type="Pfam" id="PF00892">
    <property type="entry name" value="EamA"/>
    <property type="match status" value="2"/>
</dbReference>
<evidence type="ECO:0000313" key="10">
    <source>
        <dbReference type="Proteomes" id="UP000095662"/>
    </source>
</evidence>
<sequence length="310" mass="33216">MKADILTKTWIAAILAIFCSALWGSAFPCVKIGYGLFGVDTSQPMSLILFAGIRFFAAGIMVIITGSIMHKKPLVPKIKELPKVAALSLTQTILQYLFFYIGLANTSGVKSSVIEGMSVFVCILISSLVFRLEKLTKFKIIGCVLGTAGIVVINLDRSLLSGFSLTGDGFILLSTIAYAISSVLIKHFSKDTDTMMLSGWQFLLGGAVMTVIGLLAGGSITLPESPLPAVLMLFYLAFISACAYSIWSLLLKYNPVSKIAVFGFMNPVCGVLLSALLLGEAQQAFRLESLIALVLVSAGIFIVNKMGEKN</sequence>
<gene>
    <name evidence="9" type="primary">eamA</name>
    <name evidence="9" type="ORF">ERS852540_00798</name>
</gene>